<gene>
    <name evidence="1" type="ORF">PN451_08440</name>
</gene>
<protein>
    <recommendedName>
        <fullName evidence="3">Tail fiber protein</fullName>
    </recommendedName>
</protein>
<evidence type="ECO:0000313" key="1">
    <source>
        <dbReference type="EMBL" id="MDB9535866.1"/>
    </source>
</evidence>
<dbReference type="Proteomes" id="UP001211249">
    <property type="component" value="Unassembled WGS sequence"/>
</dbReference>
<accession>A0ABT5AH81</accession>
<reference evidence="1 2" key="1">
    <citation type="submission" date="2023-01" db="EMBL/GenBank/DDBJ databases">
        <title>Genomes from the Australian National Cyanobacteria Reference Collection.</title>
        <authorList>
            <person name="Willis A."/>
            <person name="Lee E.M.F."/>
        </authorList>
    </citation>
    <scope>NUCLEOTIDE SEQUENCE [LARGE SCALE GENOMIC DNA]</scope>
    <source>
        <strain evidence="1 2">CS-1226</strain>
    </source>
</reference>
<evidence type="ECO:0000313" key="2">
    <source>
        <dbReference type="Proteomes" id="UP001211249"/>
    </source>
</evidence>
<sequence>MPVINDFTGAVKVAQIAKKRWLANNTQDQTSRGVGLAAAQTGLSMIGGVTSLIQGIKGKTSKNNVKYTFAIRNLTPFMIVFNSCANAYKGEGVYPIIKPDETTEWVFTQNKTTDNQSGRDIGPSIGLSIVTDATDSNADEHTLYLQIKDQEQISNNFEKTVRLHDVSWNAGQNYGSTSTWETNTKTDSDRQYLHAVYYTAPASSFPGTLMVTAMPLGERYEELRLEITIVCQPGYTV</sequence>
<comment type="caution">
    <text evidence="1">The sequence shown here is derived from an EMBL/GenBank/DDBJ whole genome shotgun (WGS) entry which is preliminary data.</text>
</comment>
<dbReference type="EMBL" id="JAQMUC010000046">
    <property type="protein sequence ID" value="MDB9535866.1"/>
    <property type="molecule type" value="Genomic_DNA"/>
</dbReference>
<evidence type="ECO:0008006" key="3">
    <source>
        <dbReference type="Google" id="ProtNLM"/>
    </source>
</evidence>
<organism evidence="1 2">
    <name type="scientific">Dolichospermum planctonicum CS-1226</name>
    <dbReference type="NCBI Taxonomy" id="3021751"/>
    <lineage>
        <taxon>Bacteria</taxon>
        <taxon>Bacillati</taxon>
        <taxon>Cyanobacteriota</taxon>
        <taxon>Cyanophyceae</taxon>
        <taxon>Nostocales</taxon>
        <taxon>Aphanizomenonaceae</taxon>
        <taxon>Dolichospermum</taxon>
        <taxon>Dolichospermum planctonicum</taxon>
    </lineage>
</organism>
<proteinExistence type="predicted"/>
<name>A0ABT5AH81_9CYAN</name>
<dbReference type="RefSeq" id="WP_271795750.1">
    <property type="nucleotide sequence ID" value="NZ_JAQMUC010000046.1"/>
</dbReference>
<keyword evidence="2" id="KW-1185">Reference proteome</keyword>